<reference evidence="4" key="1">
    <citation type="submission" date="2022-11" db="UniProtKB">
        <authorList>
            <consortium name="WormBaseParasite"/>
        </authorList>
    </citation>
    <scope>IDENTIFICATION</scope>
</reference>
<evidence type="ECO:0000259" key="2">
    <source>
        <dbReference type="Pfam" id="PF24543"/>
    </source>
</evidence>
<protein>
    <submittedName>
        <fullName evidence="4">Ubiquitin-like domain-containing protein</fullName>
    </submittedName>
</protein>
<feature type="region of interest" description="Disordered" evidence="1">
    <location>
        <begin position="314"/>
        <end position="337"/>
    </location>
</feature>
<name>A0A915E4Z1_9BILA</name>
<dbReference type="InterPro" id="IPR029071">
    <property type="entry name" value="Ubiquitin-like_domsf"/>
</dbReference>
<keyword evidence="3" id="KW-1185">Reference proteome</keyword>
<evidence type="ECO:0000313" key="3">
    <source>
        <dbReference type="Proteomes" id="UP000887574"/>
    </source>
</evidence>
<proteinExistence type="predicted"/>
<accession>A0A915E4Z1</accession>
<sequence>MLAYELLTSLLFMNKTLASVALLGNLTFAVKRVWLHQWEWEMLRTNYTDYFEAIPCSTPECSDRTESLLEAIQNEILKTMRSIERRRNWQPQELGIIYTRVLCPKFVQKFASRLGRTKTNVEIPRICQECLLCEHNAPYMVLDEQESEKCTAGFPITYEEWNDLLRVYTKHSPSYPRPIEIKLATNGNYDFFCAICNMQYLEEEDNKRYCYPEGGDIYIKLQGDGGEEQETKTPLASVTTRRLAAKNLLKFKMTSCSKVIDLKLKVYEQIKQSPADQLIYLSQIALEDSQTLESARVEANNVDNPLILIVQQRMETSSSTGEPRQLEKGFRDTALSI</sequence>
<dbReference type="AlphaFoldDB" id="A0A915E4Z1"/>
<evidence type="ECO:0000313" key="4">
    <source>
        <dbReference type="WBParaSite" id="jg2889"/>
    </source>
</evidence>
<dbReference type="WBParaSite" id="jg2889">
    <property type="protein sequence ID" value="jg2889"/>
    <property type="gene ID" value="jg2889"/>
</dbReference>
<feature type="domain" description="USP48" evidence="2">
    <location>
        <begin position="66"/>
        <end position="175"/>
    </location>
</feature>
<dbReference type="Proteomes" id="UP000887574">
    <property type="component" value="Unplaced"/>
</dbReference>
<dbReference type="InterPro" id="IPR057775">
    <property type="entry name" value="USP48_dom"/>
</dbReference>
<dbReference type="SUPFAM" id="SSF54236">
    <property type="entry name" value="Ubiquitin-like"/>
    <property type="match status" value="1"/>
</dbReference>
<evidence type="ECO:0000256" key="1">
    <source>
        <dbReference type="SAM" id="MobiDB-lite"/>
    </source>
</evidence>
<dbReference type="Pfam" id="PF24543">
    <property type="entry name" value="Usp-48"/>
    <property type="match status" value="1"/>
</dbReference>
<organism evidence="3 4">
    <name type="scientific">Ditylenchus dipsaci</name>
    <dbReference type="NCBI Taxonomy" id="166011"/>
    <lineage>
        <taxon>Eukaryota</taxon>
        <taxon>Metazoa</taxon>
        <taxon>Ecdysozoa</taxon>
        <taxon>Nematoda</taxon>
        <taxon>Chromadorea</taxon>
        <taxon>Rhabditida</taxon>
        <taxon>Tylenchina</taxon>
        <taxon>Tylenchomorpha</taxon>
        <taxon>Sphaerularioidea</taxon>
        <taxon>Anguinidae</taxon>
        <taxon>Anguininae</taxon>
        <taxon>Ditylenchus</taxon>
    </lineage>
</organism>